<sequence>MNSRNDGIPDSSKHTTGNPNLDPDPSGDPDLDGGGSVQPGATPPESNSATASPPHAPDRRPPRTKWVVVGLGAILAVIIVVFVAYAVGLFS</sequence>
<evidence type="ECO:0000256" key="2">
    <source>
        <dbReference type="SAM" id="Phobius"/>
    </source>
</evidence>
<name>A0A2H1J659_9MICO</name>
<feature type="transmembrane region" description="Helical" evidence="2">
    <location>
        <begin position="66"/>
        <end position="90"/>
    </location>
</feature>
<proteinExistence type="predicted"/>
<dbReference type="RefSeq" id="WP_101620202.1">
    <property type="nucleotide sequence ID" value="NZ_FXZE01000006.1"/>
</dbReference>
<dbReference type="Pfam" id="PF20088">
    <property type="entry name" value="DUF6480"/>
    <property type="match status" value="1"/>
</dbReference>
<feature type="region of interest" description="Disordered" evidence="1">
    <location>
        <begin position="1"/>
        <end position="63"/>
    </location>
</feature>
<organism evidence="3 4">
    <name type="scientific">Brevibacterium antiquum</name>
    <dbReference type="NCBI Taxonomy" id="234835"/>
    <lineage>
        <taxon>Bacteria</taxon>
        <taxon>Bacillati</taxon>
        <taxon>Actinomycetota</taxon>
        <taxon>Actinomycetes</taxon>
        <taxon>Micrococcales</taxon>
        <taxon>Brevibacteriaceae</taxon>
        <taxon>Brevibacterium</taxon>
    </lineage>
</organism>
<reference evidence="4" key="1">
    <citation type="submission" date="2017-03" db="EMBL/GenBank/DDBJ databases">
        <authorList>
            <person name="Monnet C."/>
        </authorList>
    </citation>
    <scope>NUCLEOTIDE SEQUENCE [LARGE SCALE GENOMIC DNA]</scope>
    <source>
        <strain evidence="4">P10</strain>
    </source>
</reference>
<keyword evidence="2" id="KW-0472">Membrane</keyword>
<evidence type="ECO:0000313" key="4">
    <source>
        <dbReference type="Proteomes" id="UP000234342"/>
    </source>
</evidence>
<dbReference type="AlphaFoldDB" id="A0A2H1J659"/>
<keyword evidence="2" id="KW-0812">Transmembrane</keyword>
<protein>
    <submittedName>
        <fullName evidence="3">Uncharacterized protein</fullName>
    </submittedName>
</protein>
<dbReference type="Proteomes" id="UP000234342">
    <property type="component" value="Unassembled WGS sequence"/>
</dbReference>
<dbReference type="InterPro" id="IPR045512">
    <property type="entry name" value="DUF6480"/>
</dbReference>
<gene>
    <name evidence="3" type="ORF">BANT10_01662</name>
</gene>
<evidence type="ECO:0000313" key="3">
    <source>
        <dbReference type="EMBL" id="SMX82889.1"/>
    </source>
</evidence>
<accession>A0A2H1J659</accession>
<evidence type="ECO:0000256" key="1">
    <source>
        <dbReference type="SAM" id="MobiDB-lite"/>
    </source>
</evidence>
<keyword evidence="4" id="KW-1185">Reference proteome</keyword>
<keyword evidence="2" id="KW-1133">Transmembrane helix</keyword>
<dbReference type="EMBL" id="FXZE01000006">
    <property type="protein sequence ID" value="SMX82889.1"/>
    <property type="molecule type" value="Genomic_DNA"/>
</dbReference>